<dbReference type="PANTHER" id="PTHR21192:SF2">
    <property type="entry name" value="NADH DEHYDROGENASE [UBIQUINONE] 1 ALPHA SUBCOMPLEX ASSEMBLY FACTOR 3"/>
    <property type="match status" value="1"/>
</dbReference>
<dbReference type="PANTHER" id="PTHR21192">
    <property type="entry name" value="NUCLEAR PROTEIN E3-3"/>
    <property type="match status" value="1"/>
</dbReference>
<dbReference type="InterPro" id="IPR036748">
    <property type="entry name" value="MTH938-like_sf"/>
</dbReference>
<name>A0A3E0WPF8_9GAMM</name>
<dbReference type="AlphaFoldDB" id="A0A3E0WPF8"/>
<dbReference type="RefSeq" id="WP_116302719.1">
    <property type="nucleotide sequence ID" value="NZ_NFZV01000013.1"/>
</dbReference>
<dbReference type="Pfam" id="PF04430">
    <property type="entry name" value="DUF498"/>
    <property type="match status" value="1"/>
</dbReference>
<dbReference type="Gene3D" id="3.40.1230.10">
    <property type="entry name" value="MTH938-like"/>
    <property type="match status" value="1"/>
</dbReference>
<reference evidence="2" key="1">
    <citation type="submission" date="2017-05" db="EMBL/GenBank/DDBJ databases">
        <authorList>
            <person name="Sharma S."/>
            <person name="Sidhu C."/>
            <person name="Pinnaka A.K."/>
        </authorList>
    </citation>
    <scope>NUCLEOTIDE SEQUENCE [LARGE SCALE GENOMIC DNA]</scope>
    <source>
        <strain evidence="2">AK93</strain>
    </source>
</reference>
<proteinExistence type="predicted"/>
<evidence type="ECO:0000313" key="1">
    <source>
        <dbReference type="EMBL" id="RFA34870.1"/>
    </source>
</evidence>
<evidence type="ECO:0000313" key="2">
    <source>
        <dbReference type="Proteomes" id="UP000256763"/>
    </source>
</evidence>
<dbReference type="OrthoDB" id="9800373at2"/>
<dbReference type="Proteomes" id="UP000256763">
    <property type="component" value="Unassembled WGS sequence"/>
</dbReference>
<gene>
    <name evidence="1" type="ORF">CAL65_14335</name>
</gene>
<keyword evidence="2" id="KW-1185">Reference proteome</keyword>
<accession>A0A3E0WPF8</accession>
<organism evidence="1 2">
    <name type="scientific">Alkalilimnicola ehrlichii</name>
    <dbReference type="NCBI Taxonomy" id="351052"/>
    <lineage>
        <taxon>Bacteria</taxon>
        <taxon>Pseudomonadati</taxon>
        <taxon>Pseudomonadota</taxon>
        <taxon>Gammaproteobacteria</taxon>
        <taxon>Chromatiales</taxon>
        <taxon>Ectothiorhodospiraceae</taxon>
        <taxon>Alkalilimnicola</taxon>
    </lineage>
</organism>
<protein>
    <recommendedName>
        <fullName evidence="3">Xcc1710-like domain-containing protein</fullName>
    </recommendedName>
</protein>
<evidence type="ECO:0008006" key="3">
    <source>
        <dbReference type="Google" id="ProtNLM"/>
    </source>
</evidence>
<dbReference type="CDD" id="cd05560">
    <property type="entry name" value="Xcc1710_like"/>
    <property type="match status" value="1"/>
</dbReference>
<sequence length="123" mass="13638">MKFSEEFGTASYRIRGYEPGRITVNQEVLETNVVVTLDTLVRDWPALSVEQLTPQDLAVLTEFEPEVILLGTGERQTFPDLGLLRDVIKQGIGVEVMDTAAACRTFNILMAEGRRVAAGLLVR</sequence>
<comment type="caution">
    <text evidence="1">The sequence shown here is derived from an EMBL/GenBank/DDBJ whole genome shotgun (WGS) entry which is preliminary data.</text>
</comment>
<dbReference type="EMBL" id="NFZW01000014">
    <property type="protein sequence ID" value="RFA34870.1"/>
    <property type="molecule type" value="Genomic_DNA"/>
</dbReference>
<dbReference type="SUPFAM" id="SSF64076">
    <property type="entry name" value="MTH938-like"/>
    <property type="match status" value="1"/>
</dbReference>
<dbReference type="InterPro" id="IPR007523">
    <property type="entry name" value="NDUFAF3/AAMDC"/>
</dbReference>